<comment type="caution">
    <text evidence="2">The sequence shown here is derived from an EMBL/GenBank/DDBJ whole genome shotgun (WGS) entry which is preliminary data.</text>
</comment>
<name>A0ABS1DL20_9PROT</name>
<feature type="domain" description="Transposase IS701-like DDE" evidence="1">
    <location>
        <begin position="21"/>
        <end position="256"/>
    </location>
</feature>
<dbReference type="InterPro" id="IPR039365">
    <property type="entry name" value="IS701-like"/>
</dbReference>
<feature type="non-terminal residue" evidence="2">
    <location>
        <position position="258"/>
    </location>
</feature>
<keyword evidence="3" id="KW-1185">Reference proteome</keyword>
<dbReference type="NCBIfam" id="NF033540">
    <property type="entry name" value="transpos_IS701"/>
    <property type="match status" value="1"/>
</dbReference>
<dbReference type="Pfam" id="PF13546">
    <property type="entry name" value="DDE_5"/>
    <property type="match status" value="1"/>
</dbReference>
<dbReference type="PANTHER" id="PTHR33627">
    <property type="entry name" value="TRANSPOSASE"/>
    <property type="match status" value="1"/>
</dbReference>
<reference evidence="2 3" key="1">
    <citation type="journal article" date="2020" name="Microorganisms">
        <title>Osmotic Adaptation and Compatible Solute Biosynthesis of Phototrophic Bacteria as Revealed from Genome Analyses.</title>
        <authorList>
            <person name="Imhoff J.F."/>
            <person name="Rahn T."/>
            <person name="Kunzel S."/>
            <person name="Keller A."/>
            <person name="Neulinger S.C."/>
        </authorList>
    </citation>
    <scope>NUCLEOTIDE SEQUENCE [LARGE SCALE GENOMIC DNA]</scope>
    <source>
        <strain evidence="2 3">DSM 9895</strain>
    </source>
</reference>
<dbReference type="EMBL" id="NRRL01000098">
    <property type="protein sequence ID" value="MBK1670489.1"/>
    <property type="molecule type" value="Genomic_DNA"/>
</dbReference>
<dbReference type="InterPro" id="IPR012337">
    <property type="entry name" value="RNaseH-like_sf"/>
</dbReference>
<accession>A0ABS1DL20</accession>
<organism evidence="2 3">
    <name type="scientific">Rhodovibrio sodomensis</name>
    <dbReference type="NCBI Taxonomy" id="1088"/>
    <lineage>
        <taxon>Bacteria</taxon>
        <taxon>Pseudomonadati</taxon>
        <taxon>Pseudomonadota</taxon>
        <taxon>Alphaproteobacteria</taxon>
        <taxon>Rhodospirillales</taxon>
        <taxon>Rhodovibrionaceae</taxon>
        <taxon>Rhodovibrio</taxon>
    </lineage>
</organism>
<evidence type="ECO:0000313" key="3">
    <source>
        <dbReference type="Proteomes" id="UP001296873"/>
    </source>
</evidence>
<gene>
    <name evidence="2" type="ORF">CKO28_20910</name>
</gene>
<sequence>MDLQWMDGPQAERFTLYMDSLAACLRHRDRIEPFRRYCVGLLLPGERKSVEPMAARLRPDRTAAEHQALLHFVGQSSWEADALLRTVRHEVLPVMTASQPVASWIIDDTGFPKQGPHSVGVARQYCGELGKQDNCQVAVSLSVATSNASLPIAWRLYLPEIWARDTERRNVAKVPAKVTFQTKQEIALAQIRAAVADGVPKGVLLADAGYGNTSSFRDALTELGLTYVVGVQGNIVVWPPGTEPAVPAWSGRGRKPTR</sequence>
<proteinExistence type="predicted"/>
<evidence type="ECO:0000313" key="2">
    <source>
        <dbReference type="EMBL" id="MBK1670489.1"/>
    </source>
</evidence>
<protein>
    <submittedName>
        <fullName evidence="2">IS701 family transposase</fullName>
    </submittedName>
</protein>
<dbReference type="PANTHER" id="PTHR33627:SF1">
    <property type="entry name" value="TRANSPOSASE"/>
    <property type="match status" value="1"/>
</dbReference>
<dbReference type="SUPFAM" id="SSF53098">
    <property type="entry name" value="Ribonuclease H-like"/>
    <property type="match status" value="1"/>
</dbReference>
<dbReference type="InterPro" id="IPR038721">
    <property type="entry name" value="IS701-like_DDE_dom"/>
</dbReference>
<dbReference type="Proteomes" id="UP001296873">
    <property type="component" value="Unassembled WGS sequence"/>
</dbReference>
<evidence type="ECO:0000259" key="1">
    <source>
        <dbReference type="Pfam" id="PF13546"/>
    </source>
</evidence>